<reference evidence="1" key="1">
    <citation type="journal article" date="2019" name="bioRxiv">
        <title>The Genome of the Zebra Mussel, Dreissena polymorpha: A Resource for Invasive Species Research.</title>
        <authorList>
            <person name="McCartney M.A."/>
            <person name="Auch B."/>
            <person name="Kono T."/>
            <person name="Mallez S."/>
            <person name="Zhang Y."/>
            <person name="Obille A."/>
            <person name="Becker A."/>
            <person name="Abrahante J.E."/>
            <person name="Garbe J."/>
            <person name="Badalamenti J.P."/>
            <person name="Herman A."/>
            <person name="Mangelson H."/>
            <person name="Liachko I."/>
            <person name="Sullivan S."/>
            <person name="Sone E.D."/>
            <person name="Koren S."/>
            <person name="Silverstein K.A.T."/>
            <person name="Beckman K.B."/>
            <person name="Gohl D.M."/>
        </authorList>
    </citation>
    <scope>NUCLEOTIDE SEQUENCE</scope>
    <source>
        <strain evidence="1">Duluth1</strain>
        <tissue evidence="1">Whole animal</tissue>
    </source>
</reference>
<evidence type="ECO:0000313" key="2">
    <source>
        <dbReference type="Proteomes" id="UP000828390"/>
    </source>
</evidence>
<proteinExistence type="predicted"/>
<dbReference type="Proteomes" id="UP000828390">
    <property type="component" value="Unassembled WGS sequence"/>
</dbReference>
<keyword evidence="2" id="KW-1185">Reference proteome</keyword>
<dbReference type="EMBL" id="JAIWYP010000009">
    <property type="protein sequence ID" value="KAH3775380.1"/>
    <property type="molecule type" value="Genomic_DNA"/>
</dbReference>
<protein>
    <submittedName>
        <fullName evidence="1">Uncharacterized protein</fullName>
    </submittedName>
</protein>
<comment type="caution">
    <text evidence="1">The sequence shown here is derived from an EMBL/GenBank/DDBJ whole genome shotgun (WGS) entry which is preliminary data.</text>
</comment>
<evidence type="ECO:0000313" key="1">
    <source>
        <dbReference type="EMBL" id="KAH3775380.1"/>
    </source>
</evidence>
<organism evidence="1 2">
    <name type="scientific">Dreissena polymorpha</name>
    <name type="common">Zebra mussel</name>
    <name type="synonym">Mytilus polymorpha</name>
    <dbReference type="NCBI Taxonomy" id="45954"/>
    <lineage>
        <taxon>Eukaryota</taxon>
        <taxon>Metazoa</taxon>
        <taxon>Spiralia</taxon>
        <taxon>Lophotrochozoa</taxon>
        <taxon>Mollusca</taxon>
        <taxon>Bivalvia</taxon>
        <taxon>Autobranchia</taxon>
        <taxon>Heteroconchia</taxon>
        <taxon>Euheterodonta</taxon>
        <taxon>Imparidentia</taxon>
        <taxon>Neoheterodontei</taxon>
        <taxon>Myida</taxon>
        <taxon>Dreissenoidea</taxon>
        <taxon>Dreissenidae</taxon>
        <taxon>Dreissena</taxon>
    </lineage>
</organism>
<sequence length="65" mass="7471">MQGNVDNDHDCQTLPHRPHITKGSVKYAVAVPPGTYNYALTQYDRDASQKFRSKVEEYGRRSLFI</sequence>
<dbReference type="AlphaFoldDB" id="A0A9D4EBN8"/>
<gene>
    <name evidence="1" type="ORF">DPMN_176782</name>
</gene>
<reference evidence="1" key="2">
    <citation type="submission" date="2020-11" db="EMBL/GenBank/DDBJ databases">
        <authorList>
            <person name="McCartney M.A."/>
            <person name="Auch B."/>
            <person name="Kono T."/>
            <person name="Mallez S."/>
            <person name="Becker A."/>
            <person name="Gohl D.M."/>
            <person name="Silverstein K.A.T."/>
            <person name="Koren S."/>
            <person name="Bechman K.B."/>
            <person name="Herman A."/>
            <person name="Abrahante J.E."/>
            <person name="Garbe J."/>
        </authorList>
    </citation>
    <scope>NUCLEOTIDE SEQUENCE</scope>
    <source>
        <strain evidence="1">Duluth1</strain>
        <tissue evidence="1">Whole animal</tissue>
    </source>
</reference>
<name>A0A9D4EBN8_DREPO</name>
<accession>A0A9D4EBN8</accession>